<dbReference type="FunFam" id="2.60.40.60:FF:000020">
    <property type="entry name" value="Dachsous cadherin-related 1b"/>
    <property type="match status" value="1"/>
</dbReference>
<gene>
    <name evidence="14" type="ORF">CHS0354_028042</name>
</gene>
<feature type="compositionally biased region" description="Basic and acidic residues" evidence="11">
    <location>
        <begin position="1184"/>
        <end position="1200"/>
    </location>
</feature>
<feature type="region of interest" description="Disordered" evidence="11">
    <location>
        <begin position="1162"/>
        <end position="1200"/>
    </location>
</feature>
<feature type="domain" description="Cadherin" evidence="13">
    <location>
        <begin position="322"/>
        <end position="443"/>
    </location>
</feature>
<dbReference type="PROSITE" id="PS00232">
    <property type="entry name" value="CADHERIN_1"/>
    <property type="match status" value="1"/>
</dbReference>
<dbReference type="FunFam" id="2.60.40.60:FF:000013">
    <property type="entry name" value="Cadherin EGF LAG seven-pass G-type receptor"/>
    <property type="match status" value="1"/>
</dbReference>
<evidence type="ECO:0000256" key="1">
    <source>
        <dbReference type="ARBA" id="ARBA00004370"/>
    </source>
</evidence>
<feature type="domain" description="Cadherin" evidence="13">
    <location>
        <begin position="444"/>
        <end position="547"/>
    </location>
</feature>
<keyword evidence="9" id="KW-1015">Disulfide bond</keyword>
<keyword evidence="6 10" id="KW-0106">Calcium</keyword>
<dbReference type="SMART" id="SM00112">
    <property type="entry name" value="CA"/>
    <property type="match status" value="7"/>
</dbReference>
<keyword evidence="3 12" id="KW-0812">Transmembrane</keyword>
<evidence type="ECO:0000256" key="5">
    <source>
        <dbReference type="ARBA" id="ARBA00022737"/>
    </source>
</evidence>
<evidence type="ECO:0000256" key="12">
    <source>
        <dbReference type="SAM" id="Phobius"/>
    </source>
</evidence>
<feature type="domain" description="Cadherin" evidence="13">
    <location>
        <begin position="193"/>
        <end position="321"/>
    </location>
</feature>
<keyword evidence="15" id="KW-1185">Reference proteome</keyword>
<reference evidence="14" key="3">
    <citation type="submission" date="2023-05" db="EMBL/GenBank/DDBJ databases">
        <authorList>
            <person name="Smith C.H."/>
        </authorList>
    </citation>
    <scope>NUCLEOTIDE SEQUENCE</scope>
    <source>
        <strain evidence="14">CHS0354</strain>
        <tissue evidence="14">Mantle</tissue>
    </source>
</reference>
<comment type="caution">
    <text evidence="14">The sequence shown here is derived from an EMBL/GenBank/DDBJ whole genome shotgun (WGS) entry which is preliminary data.</text>
</comment>
<keyword evidence="4" id="KW-0732">Signal</keyword>
<reference evidence="14" key="2">
    <citation type="journal article" date="2021" name="Genome Biol. Evol.">
        <title>Developing a high-quality reference genome for a parasitic bivalve with doubly uniparental inheritance (Bivalvia: Unionida).</title>
        <authorList>
            <person name="Smith C.H."/>
        </authorList>
    </citation>
    <scope>NUCLEOTIDE SEQUENCE</scope>
    <source>
        <strain evidence="14">CHS0354</strain>
        <tissue evidence="14">Mantle</tissue>
    </source>
</reference>
<dbReference type="InterPro" id="IPR015919">
    <property type="entry name" value="Cadherin-like_sf"/>
</dbReference>
<feature type="domain" description="Cadherin" evidence="13">
    <location>
        <begin position="548"/>
        <end position="661"/>
    </location>
</feature>
<dbReference type="EMBL" id="JAEAOA010001692">
    <property type="protein sequence ID" value="KAK3610662.1"/>
    <property type="molecule type" value="Genomic_DNA"/>
</dbReference>
<accession>A0AAE0THY5</accession>
<keyword evidence="2" id="KW-0245">EGF-like domain</keyword>
<dbReference type="GO" id="GO:0007156">
    <property type="term" value="P:homophilic cell adhesion via plasma membrane adhesion molecules"/>
    <property type="evidence" value="ECO:0007669"/>
    <property type="project" value="InterPro"/>
</dbReference>
<comment type="subcellular location">
    <subcellularLocation>
        <location evidence="1">Membrane</location>
    </subcellularLocation>
</comment>
<dbReference type="AlphaFoldDB" id="A0AAE0THY5"/>
<evidence type="ECO:0000256" key="2">
    <source>
        <dbReference type="ARBA" id="ARBA00022536"/>
    </source>
</evidence>
<evidence type="ECO:0000313" key="15">
    <source>
        <dbReference type="Proteomes" id="UP001195483"/>
    </source>
</evidence>
<feature type="domain" description="Cadherin" evidence="13">
    <location>
        <begin position="662"/>
        <end position="768"/>
    </location>
</feature>
<evidence type="ECO:0000256" key="9">
    <source>
        <dbReference type="ARBA" id="ARBA00023157"/>
    </source>
</evidence>
<keyword evidence="5" id="KW-0677">Repeat</keyword>
<dbReference type="InterPro" id="IPR020894">
    <property type="entry name" value="Cadherin_CS"/>
</dbReference>
<dbReference type="PANTHER" id="PTHR24026:SF133">
    <property type="entry name" value="CADHERIN-RELATED FAMILY MEMBER 2"/>
    <property type="match status" value="1"/>
</dbReference>
<dbReference type="GO" id="GO:0005886">
    <property type="term" value="C:plasma membrane"/>
    <property type="evidence" value="ECO:0007669"/>
    <property type="project" value="InterPro"/>
</dbReference>
<dbReference type="PROSITE" id="PS50268">
    <property type="entry name" value="CADHERIN_2"/>
    <property type="match status" value="8"/>
</dbReference>
<feature type="transmembrane region" description="Helical" evidence="12">
    <location>
        <begin position="1115"/>
        <end position="1139"/>
    </location>
</feature>
<dbReference type="PRINTS" id="PR00205">
    <property type="entry name" value="CADHERIN"/>
</dbReference>
<evidence type="ECO:0000256" key="4">
    <source>
        <dbReference type="ARBA" id="ARBA00022729"/>
    </source>
</evidence>
<dbReference type="SUPFAM" id="SSF49313">
    <property type="entry name" value="Cadherin-like"/>
    <property type="match status" value="7"/>
</dbReference>
<dbReference type="InterPro" id="IPR002126">
    <property type="entry name" value="Cadherin-like_dom"/>
</dbReference>
<feature type="domain" description="Cadherin" evidence="13">
    <location>
        <begin position="769"/>
        <end position="887"/>
    </location>
</feature>
<evidence type="ECO:0000259" key="13">
    <source>
        <dbReference type="PROSITE" id="PS50268"/>
    </source>
</evidence>
<name>A0AAE0THY5_9BIVA</name>
<dbReference type="CDD" id="cd11304">
    <property type="entry name" value="Cadherin_repeat"/>
    <property type="match status" value="7"/>
</dbReference>
<dbReference type="FunFam" id="2.60.40.60:FF:000092">
    <property type="entry name" value="Protocadherin 8"/>
    <property type="match status" value="1"/>
</dbReference>
<evidence type="ECO:0000256" key="10">
    <source>
        <dbReference type="PROSITE-ProRule" id="PRU00043"/>
    </source>
</evidence>
<organism evidence="14 15">
    <name type="scientific">Potamilus streckersoni</name>
    <dbReference type="NCBI Taxonomy" id="2493646"/>
    <lineage>
        <taxon>Eukaryota</taxon>
        <taxon>Metazoa</taxon>
        <taxon>Spiralia</taxon>
        <taxon>Lophotrochozoa</taxon>
        <taxon>Mollusca</taxon>
        <taxon>Bivalvia</taxon>
        <taxon>Autobranchia</taxon>
        <taxon>Heteroconchia</taxon>
        <taxon>Palaeoheterodonta</taxon>
        <taxon>Unionida</taxon>
        <taxon>Unionoidea</taxon>
        <taxon>Unionidae</taxon>
        <taxon>Ambleminae</taxon>
        <taxon>Lampsilini</taxon>
        <taxon>Potamilus</taxon>
    </lineage>
</organism>
<feature type="domain" description="Cadherin" evidence="13">
    <location>
        <begin position="77"/>
        <end position="192"/>
    </location>
</feature>
<dbReference type="GO" id="GO:0005509">
    <property type="term" value="F:calcium ion binding"/>
    <property type="evidence" value="ECO:0007669"/>
    <property type="project" value="UniProtKB-UniRule"/>
</dbReference>
<evidence type="ECO:0000256" key="3">
    <source>
        <dbReference type="ARBA" id="ARBA00022692"/>
    </source>
</evidence>
<dbReference type="PANTHER" id="PTHR24026">
    <property type="entry name" value="FAT ATYPICAL CADHERIN-RELATED"/>
    <property type="match status" value="1"/>
</dbReference>
<evidence type="ECO:0000256" key="6">
    <source>
        <dbReference type="ARBA" id="ARBA00022837"/>
    </source>
</evidence>
<evidence type="ECO:0000256" key="11">
    <source>
        <dbReference type="SAM" id="MobiDB-lite"/>
    </source>
</evidence>
<sequence>MTFFTVDGITSLYVNITQGNETNPTTANVTLNKELDRESLVGGIELKFYLADNRGNVIFKSVLLYILDTCDEPPQFDQLSYTLEIDEVNITEETLVNNDSKIHATDKDNGINAIVTYRMEPRVESEDLMAIYKATFRIDPTTGELYLLKNLDYEYRSFYQFTIHAQDSCNFTANPVNLTINVKDVQDKPPFFIGLPYMTTIREGNYNNSHVLRVEAFDGDVGIPNEIKYSFVNISECSEDNHAACIFCRNIFTINVLTGNITVTGNLDWETNDVLNIYGVCSIAVEAEEIAGPNVTLSGGTKSITNVIVTIQDENNHAPKFTNKIFRATIQENANTNTPVLLDGSATGIEVADKDQGHNSKLSVTLECENEMDCVTFALVPSKPMFRDGLVSIRVNNNSRLNYEERQNITITITAKEEKIPSHRDTATVIFTIENVNEFSPKFEHEIYEARIEEMALQGTAVINIAATDDDADTFGKITYSVAGGSNLFSVNSETGQVFTKCQPWQLDREHTSQIHLTIIAKDGGGRMNQAQLIVILDDVNDNLPVFQQEIYSAFLEENWNGYNNIPFLTIKATDADKNGTENSEISYSFGTTSWKSNFGINVTTGEIRLIFPLDYETLDNTCYGVINLTVFAYDSGTPPKFGNATVTISVQDVNDNAPKFSMKKYSGTIRENAKSGTHVGMVSATDADIIERNNKISFAIETGGLDKFRINSTTGNITVQVGAHFDRDDIKLYNLTIIAIDQGANTFTDTTTMNVIIKDVNNKPPVFNQINYSLTMLENMAVGSFLTNCIAKDPDETPSLSYNISGIVGWNQSGGNVDQSLLQSSIGIYEANGTLYVKKGLDRETVAKLEITIFVNDTEAEDNKPQIATATVTITVLDVDDNPPRFKESGDLRVGMKSSMELDKEIFELKSYITDEDSPHNAIDKWSFEKVRFQMTSELENKLSRQRKGYRCDDPICITRNGAIVNNMYYSEDMSGFFNFTVLVKDDAGNDMASILIFLVTDLQILKMTIYRSLTEASLIKDQILSDCSHVTGLLFVYDSIKGHKDNDGTIDTFRTDLFFHIQDLENNRVLLAEEAKRLFDENADELYYTRMRHSIVSIESSLKYEIPEDELNIPIYVMAAVIALLTFIVLIGGYVFFSSSRRYKRKLRAAMSRETSINIPKKDDFTVPGSNMYADNQHSIKKKNDDPETSNKDGLEEREVTPEIDGDDYYTIILTDDPLEAPLRQQDAQKQASMQTLDDSRINHNKSEYEEEAMISGIINNGYLTVRNFGNINN</sequence>
<proteinExistence type="predicted"/>
<keyword evidence="8 12" id="KW-0472">Membrane</keyword>
<dbReference type="Gene3D" id="2.60.40.60">
    <property type="entry name" value="Cadherins"/>
    <property type="match status" value="7"/>
</dbReference>
<evidence type="ECO:0000256" key="7">
    <source>
        <dbReference type="ARBA" id="ARBA00022989"/>
    </source>
</evidence>
<evidence type="ECO:0000256" key="8">
    <source>
        <dbReference type="ARBA" id="ARBA00023136"/>
    </source>
</evidence>
<keyword evidence="7 12" id="KW-1133">Transmembrane helix</keyword>
<reference evidence="14" key="1">
    <citation type="journal article" date="2021" name="Genome Biol. Evol.">
        <title>A High-Quality Reference Genome for a Parasitic Bivalve with Doubly Uniparental Inheritance (Bivalvia: Unionida).</title>
        <authorList>
            <person name="Smith C.H."/>
        </authorList>
    </citation>
    <scope>NUCLEOTIDE SEQUENCE</scope>
    <source>
        <strain evidence="14">CHS0354</strain>
    </source>
</reference>
<protein>
    <recommendedName>
        <fullName evidence="13">Cadherin domain-containing protein</fullName>
    </recommendedName>
</protein>
<dbReference type="Pfam" id="PF00028">
    <property type="entry name" value="Cadherin"/>
    <property type="match status" value="5"/>
</dbReference>
<feature type="domain" description="Cadherin" evidence="13">
    <location>
        <begin position="4"/>
        <end position="76"/>
    </location>
</feature>
<evidence type="ECO:0000313" key="14">
    <source>
        <dbReference type="EMBL" id="KAK3610662.1"/>
    </source>
</evidence>
<dbReference type="Proteomes" id="UP001195483">
    <property type="component" value="Unassembled WGS sequence"/>
</dbReference>